<dbReference type="EMBL" id="JACHXM010000003">
    <property type="protein sequence ID" value="MBB3140217.1"/>
    <property type="molecule type" value="Genomic_DNA"/>
</dbReference>
<reference evidence="3 4" key="1">
    <citation type="submission" date="2020-08" db="EMBL/GenBank/DDBJ databases">
        <title>Genomic Encyclopedia of Type Strains, Phase III (KMG-III): the genomes of soil and plant-associated and newly described type strains.</title>
        <authorList>
            <person name="Whitman W."/>
        </authorList>
    </citation>
    <scope>NUCLEOTIDE SEQUENCE [LARGE SCALE GENOMIC DNA]</scope>
    <source>
        <strain evidence="3 4">CECT 5995</strain>
    </source>
</reference>
<sequence>MDGDLGGIHFTVDAQTEALLEAERDVSRSSKRMERRLDDVKDESDRVSRSFSKLRPIAASVKSVAIAGTAAFTGLSAAMLVLTQRAAQSAQELTSQARQAGVSVEAYQQLAYAAKSVNVQQERLADIFRDSQDRVGDFLATGGGELADYFENIAPLVGQTAEEFRNLSGPQVLIKLQQGMDAANLSMEEQVFYLESVADEASRLQPLLTNNARALRDMAKEARDLNAVLSQSEVERLRELAQGFNQLGQQIRTETSRAVLQFDSLIKESLETTSEGLAALARGFNIFMDSFRDNEAKRSLAGINAELERLFDDKARLEARIDLFGENSPQAQDAVQALQELQEEYGRLIDRKKELLNLDTGVTVPDTLDLDPLTPPKTRLPGLGAPLEDEKESVDELGRAYRGLRDDLRPLEASQRQYMQDKLTLISYAVREGMAATELGALLNDLEESYRSSQSAAEAYGLNGEKAMDKVNDAARDLGFTFQSAFEDAVIEGEDLRSVLQGIAKDIARITLRRNVTEPLGNAIGGFDWGGMISGLFGWPSAGTSFGSSSGVSGMAIDSALSVAGGGSWANGGYTGDGSKHDVAGIVHRGEFVMPKAVVDQPGMLPMLEQLKNTRGYLKGGRVGGGSSAAGSALGGVEVHIHNEGGEPMQVGRREDRQGGDGRRELHLWVQKVVDQRMRKNFQDGSMDRQMKSLYGVQR</sequence>
<feature type="coiled-coil region" evidence="1">
    <location>
        <begin position="300"/>
        <end position="358"/>
    </location>
</feature>
<keyword evidence="1" id="KW-0175">Coiled coil</keyword>
<organism evidence="3 4">
    <name type="scientific">Halomonas organivorans</name>
    <dbReference type="NCBI Taxonomy" id="257772"/>
    <lineage>
        <taxon>Bacteria</taxon>
        <taxon>Pseudomonadati</taxon>
        <taxon>Pseudomonadota</taxon>
        <taxon>Gammaproteobacteria</taxon>
        <taxon>Oceanospirillales</taxon>
        <taxon>Halomonadaceae</taxon>
        <taxon>Halomonas</taxon>
    </lineage>
</organism>
<dbReference type="Proteomes" id="UP000525987">
    <property type="component" value="Unassembled WGS sequence"/>
</dbReference>
<gene>
    <name evidence="3" type="ORF">FHR96_001069</name>
</gene>
<feature type="region of interest" description="Disordered" evidence="2">
    <location>
        <begin position="370"/>
        <end position="392"/>
    </location>
</feature>
<keyword evidence="4" id="KW-1185">Reference proteome</keyword>
<dbReference type="AlphaFoldDB" id="A0A7W5BW34"/>
<proteinExistence type="predicted"/>
<accession>A0A7W5BW34</accession>
<evidence type="ECO:0000256" key="1">
    <source>
        <dbReference type="SAM" id="Coils"/>
    </source>
</evidence>
<dbReference type="RefSeq" id="WP_183386627.1">
    <property type="nucleotide sequence ID" value="NZ_JACHXM010000003.1"/>
</dbReference>
<evidence type="ECO:0000256" key="2">
    <source>
        <dbReference type="SAM" id="MobiDB-lite"/>
    </source>
</evidence>
<evidence type="ECO:0000313" key="4">
    <source>
        <dbReference type="Proteomes" id="UP000525987"/>
    </source>
</evidence>
<protein>
    <submittedName>
        <fullName evidence="3">Putative nucleic acid-binding Zn-ribbon protein</fullName>
    </submittedName>
</protein>
<name>A0A7W5BW34_9GAMM</name>
<comment type="caution">
    <text evidence="3">The sequence shown here is derived from an EMBL/GenBank/DDBJ whole genome shotgun (WGS) entry which is preliminary data.</text>
</comment>
<feature type="region of interest" description="Disordered" evidence="2">
    <location>
        <begin position="23"/>
        <end position="42"/>
    </location>
</feature>
<evidence type="ECO:0000313" key="3">
    <source>
        <dbReference type="EMBL" id="MBB3140217.1"/>
    </source>
</evidence>